<dbReference type="VEuPathDB" id="VectorBase:AALB20_027985"/>
<feature type="region of interest" description="Disordered" evidence="1">
    <location>
        <begin position="1"/>
        <end position="35"/>
    </location>
</feature>
<feature type="region of interest" description="Disordered" evidence="1">
    <location>
        <begin position="211"/>
        <end position="230"/>
    </location>
</feature>
<organism evidence="2 3">
    <name type="scientific">Anopheles albimanus</name>
    <name type="common">New world malaria mosquito</name>
    <dbReference type="NCBI Taxonomy" id="7167"/>
    <lineage>
        <taxon>Eukaryota</taxon>
        <taxon>Metazoa</taxon>
        <taxon>Ecdysozoa</taxon>
        <taxon>Arthropoda</taxon>
        <taxon>Hexapoda</taxon>
        <taxon>Insecta</taxon>
        <taxon>Pterygota</taxon>
        <taxon>Neoptera</taxon>
        <taxon>Endopterygota</taxon>
        <taxon>Diptera</taxon>
        <taxon>Nematocera</taxon>
        <taxon>Culicoidea</taxon>
        <taxon>Culicidae</taxon>
        <taxon>Anophelinae</taxon>
        <taxon>Anopheles</taxon>
    </lineage>
</organism>
<sequence length="420" mass="43992">MTSSVSALSSGGPSSPNFSEVCSRGGCPSSDMSASITSIDGLAAGSGTGSEQQQQQQLVGCIFALFGHPSVGIAQAPGSVQGPEDSELPGGSTSELGADLTPVSVCSDWDNTADATKGSCNTTNNDLTATEEDDEDATISTDTCLSTGTTSEQLAAMTMASISEPVAASNGRTTDEQESKQLPAEQCSRRARGSRIQRQISLYEHECQAGTGKKLAHHWDGPEQDRREGAARRMHMSFDELPPPRTDYERNLEASGGGGGGSSSISSSSINSLQQQKHLKSSGPPVGVVSSASSLPPITPGALVIREGFIEPPRLTRVTKSFHGKTGHQMEQQQQQHQPMWQWFDAEGGPIKGGSTNRLQKSPDARQYSTGGGCDSSGSLHQQGRFTMSVVQEPAKPIAPSISESRLPTPTDGQSKQGAK</sequence>
<reference evidence="2" key="2">
    <citation type="submission" date="2022-08" db="UniProtKB">
        <authorList>
            <consortium name="EnsemblMetazoa"/>
        </authorList>
    </citation>
    <scope>IDENTIFICATION</scope>
    <source>
        <strain evidence="2">STECLA/ALBI9_A</strain>
    </source>
</reference>
<dbReference type="STRING" id="7167.A0A182FIY9"/>
<feature type="region of interest" description="Disordered" evidence="1">
    <location>
        <begin position="75"/>
        <end position="99"/>
    </location>
</feature>
<name>A0A182FIY9_ANOAL</name>
<feature type="region of interest" description="Disordered" evidence="1">
    <location>
        <begin position="167"/>
        <end position="193"/>
    </location>
</feature>
<dbReference type="VEuPathDB" id="VectorBase:AALB006484"/>
<dbReference type="EnsemblMetazoa" id="AALB006484-RA">
    <property type="protein sequence ID" value="AALB006484-PA"/>
    <property type="gene ID" value="AALB006484"/>
</dbReference>
<evidence type="ECO:0000256" key="1">
    <source>
        <dbReference type="SAM" id="MobiDB-lite"/>
    </source>
</evidence>
<proteinExistence type="predicted"/>
<reference evidence="2 3" key="1">
    <citation type="journal article" date="2017" name="G3 (Bethesda)">
        <title>The Physical Genome Mapping of Anopheles albimanus Corrected Scaffold Misassemblies and Identified Interarm Rearrangements in Genus Anopheles.</title>
        <authorList>
            <person name="Artemov G.N."/>
            <person name="Peery A.N."/>
            <person name="Jiang X."/>
            <person name="Tu Z."/>
            <person name="Stegniy V.N."/>
            <person name="Sharakhova M.V."/>
            <person name="Sharakhov I.V."/>
        </authorList>
    </citation>
    <scope>NUCLEOTIDE SEQUENCE [LARGE SCALE GENOMIC DNA]</scope>
    <source>
        <strain evidence="2 3">ALBI9_A</strain>
    </source>
</reference>
<feature type="compositionally biased region" description="Low complexity" evidence="1">
    <location>
        <begin position="281"/>
        <end position="296"/>
    </location>
</feature>
<dbReference type="AlphaFoldDB" id="A0A182FIY9"/>
<dbReference type="Proteomes" id="UP000069272">
    <property type="component" value="Chromosome X"/>
</dbReference>
<evidence type="ECO:0000313" key="2">
    <source>
        <dbReference type="EnsemblMetazoa" id="AALB006484-PA"/>
    </source>
</evidence>
<feature type="region of interest" description="Disordered" evidence="1">
    <location>
        <begin position="345"/>
        <end position="420"/>
    </location>
</feature>
<evidence type="ECO:0000313" key="3">
    <source>
        <dbReference type="Proteomes" id="UP000069272"/>
    </source>
</evidence>
<feature type="compositionally biased region" description="Low complexity" evidence="1">
    <location>
        <begin position="1"/>
        <end position="16"/>
    </location>
</feature>
<feature type="compositionally biased region" description="Polar residues" evidence="1">
    <location>
        <begin position="376"/>
        <end position="390"/>
    </location>
</feature>
<feature type="region of interest" description="Disordered" evidence="1">
    <location>
        <begin position="238"/>
        <end position="297"/>
    </location>
</feature>
<keyword evidence="3" id="KW-1185">Reference proteome</keyword>
<accession>A0A182FIY9</accession>
<feature type="compositionally biased region" description="Basic and acidic residues" evidence="1">
    <location>
        <begin position="217"/>
        <end position="230"/>
    </location>
</feature>
<feature type="compositionally biased region" description="Polar residues" evidence="1">
    <location>
        <begin position="402"/>
        <end position="420"/>
    </location>
</feature>
<protein>
    <submittedName>
        <fullName evidence="2">Uncharacterized protein</fullName>
    </submittedName>
</protein>